<dbReference type="RefSeq" id="WP_025074781.1">
    <property type="nucleotide sequence ID" value="NZ_FQVD01000004.1"/>
</dbReference>
<dbReference type="PANTHER" id="PTHR30204:SF15">
    <property type="entry name" value="BLL5018 PROTEIN"/>
    <property type="match status" value="1"/>
</dbReference>
<feature type="domain" description="HTH merR-type" evidence="2">
    <location>
        <begin position="11"/>
        <end position="81"/>
    </location>
</feature>
<dbReference type="InterPro" id="IPR000551">
    <property type="entry name" value="MerR-type_HTH_dom"/>
</dbReference>
<dbReference type="PROSITE" id="PS50937">
    <property type="entry name" value="HTH_MERR_2"/>
    <property type="match status" value="1"/>
</dbReference>
<gene>
    <name evidence="3" type="ORF">SAMN05444349_10435</name>
</gene>
<dbReference type="GO" id="GO:0003700">
    <property type="term" value="F:DNA-binding transcription factor activity"/>
    <property type="evidence" value="ECO:0007669"/>
    <property type="project" value="InterPro"/>
</dbReference>
<accession>A0A1M4UYT8</accession>
<name>A0A1M4UYT8_9BACE</name>
<evidence type="ECO:0000313" key="4">
    <source>
        <dbReference type="Proteomes" id="UP000184436"/>
    </source>
</evidence>
<keyword evidence="1" id="KW-0238">DNA-binding</keyword>
<dbReference type="STRING" id="871325.SAMN05444349_10435"/>
<dbReference type="CDD" id="cd04765">
    <property type="entry name" value="HTH_MlrA-like_sg2"/>
    <property type="match status" value="1"/>
</dbReference>
<dbReference type="GO" id="GO:0003677">
    <property type="term" value="F:DNA binding"/>
    <property type="evidence" value="ECO:0007669"/>
    <property type="project" value="UniProtKB-KW"/>
</dbReference>
<reference evidence="3 4" key="1">
    <citation type="submission" date="2016-11" db="EMBL/GenBank/DDBJ databases">
        <authorList>
            <person name="Jaros S."/>
            <person name="Januszkiewicz K."/>
            <person name="Wedrychowicz H."/>
        </authorList>
    </citation>
    <scope>NUCLEOTIDE SEQUENCE [LARGE SCALE GENOMIC DNA]</scope>
    <source>
        <strain evidence="3 4">DSM 26883</strain>
    </source>
</reference>
<dbReference type="EMBL" id="FQVD01000004">
    <property type="protein sequence ID" value="SHE61793.1"/>
    <property type="molecule type" value="Genomic_DNA"/>
</dbReference>
<evidence type="ECO:0000313" key="3">
    <source>
        <dbReference type="EMBL" id="SHE61793.1"/>
    </source>
</evidence>
<dbReference type="Pfam" id="PF13411">
    <property type="entry name" value="MerR_1"/>
    <property type="match status" value="1"/>
</dbReference>
<keyword evidence="4" id="KW-1185">Reference proteome</keyword>
<evidence type="ECO:0000259" key="2">
    <source>
        <dbReference type="PROSITE" id="PS50937"/>
    </source>
</evidence>
<protein>
    <submittedName>
        <fullName evidence="3">Transcriptional regulator</fullName>
    </submittedName>
</protein>
<sequence length="114" mass="13364">MLHTDKELKLYYSIAEVADMFGVNPSLLRFWEKEFPQISPRTSGRGVRQYRKEDVETIGLIYHLVKEKGMTLPGARQRLKVNKETTIKNYEIINRLKGIKEELLAIKRELDGRD</sequence>
<dbReference type="OrthoDB" id="9810140at2"/>
<dbReference type="PANTHER" id="PTHR30204">
    <property type="entry name" value="REDOX-CYCLING DRUG-SENSING TRANSCRIPTIONAL ACTIVATOR SOXR"/>
    <property type="match status" value="1"/>
</dbReference>
<dbReference type="InterPro" id="IPR047057">
    <property type="entry name" value="MerR_fam"/>
</dbReference>
<dbReference type="Proteomes" id="UP000184436">
    <property type="component" value="Unassembled WGS sequence"/>
</dbReference>
<organism evidence="3 4">
    <name type="scientific">Bacteroides faecichinchillae</name>
    <dbReference type="NCBI Taxonomy" id="871325"/>
    <lineage>
        <taxon>Bacteria</taxon>
        <taxon>Pseudomonadati</taxon>
        <taxon>Bacteroidota</taxon>
        <taxon>Bacteroidia</taxon>
        <taxon>Bacteroidales</taxon>
        <taxon>Bacteroidaceae</taxon>
        <taxon>Bacteroides</taxon>
    </lineage>
</organism>
<proteinExistence type="predicted"/>
<dbReference type="SMART" id="SM00422">
    <property type="entry name" value="HTH_MERR"/>
    <property type="match status" value="1"/>
</dbReference>
<dbReference type="AlphaFoldDB" id="A0A1M4UYT8"/>
<dbReference type="SUPFAM" id="SSF46955">
    <property type="entry name" value="Putative DNA-binding domain"/>
    <property type="match status" value="1"/>
</dbReference>
<dbReference type="Gene3D" id="1.10.1660.10">
    <property type="match status" value="1"/>
</dbReference>
<dbReference type="InterPro" id="IPR009061">
    <property type="entry name" value="DNA-bd_dom_put_sf"/>
</dbReference>
<evidence type="ECO:0000256" key="1">
    <source>
        <dbReference type="ARBA" id="ARBA00023125"/>
    </source>
</evidence>